<protein>
    <submittedName>
        <fullName evidence="3">BolA family transcriptional regulator</fullName>
    </submittedName>
</protein>
<dbReference type="PIRSF" id="PIRSF003113">
    <property type="entry name" value="BolA"/>
    <property type="match status" value="1"/>
</dbReference>
<dbReference type="SUPFAM" id="SSF82657">
    <property type="entry name" value="BolA-like"/>
    <property type="match status" value="1"/>
</dbReference>
<organism evidence="3 4">
    <name type="scientific">Psychrosphaera ytuae</name>
    <dbReference type="NCBI Taxonomy" id="2820710"/>
    <lineage>
        <taxon>Bacteria</taxon>
        <taxon>Pseudomonadati</taxon>
        <taxon>Pseudomonadota</taxon>
        <taxon>Gammaproteobacteria</taxon>
        <taxon>Alteromonadales</taxon>
        <taxon>Pseudoalteromonadaceae</taxon>
        <taxon>Psychrosphaera</taxon>
    </lineage>
</organism>
<comment type="similarity">
    <text evidence="1 2">Belongs to the BolA/IbaG family.</text>
</comment>
<dbReference type="InterPro" id="IPR036065">
    <property type="entry name" value="BolA-like_sf"/>
</dbReference>
<dbReference type="EMBL" id="CP072110">
    <property type="protein sequence ID" value="QTH63438.1"/>
    <property type="molecule type" value="Genomic_DNA"/>
</dbReference>
<proteinExistence type="inferred from homology"/>
<dbReference type="InterPro" id="IPR050961">
    <property type="entry name" value="BolA/IbaG_stress_morph_reg"/>
</dbReference>
<dbReference type="PANTHER" id="PTHR46229">
    <property type="entry name" value="BOLA TRANSCRIPTION REGULATOR"/>
    <property type="match status" value="1"/>
</dbReference>
<name>A0A975DAM7_9GAMM</name>
<gene>
    <name evidence="3" type="ORF">J1N51_11950</name>
</gene>
<evidence type="ECO:0000256" key="1">
    <source>
        <dbReference type="ARBA" id="ARBA00005578"/>
    </source>
</evidence>
<accession>A0A975DAM7</accession>
<dbReference type="RefSeq" id="WP_208831494.1">
    <property type="nucleotide sequence ID" value="NZ_CP072110.1"/>
</dbReference>
<sequence>MDIDKIKQVLTEQLELTEVIVKSDGSHYQITAVGDCFESLSRVKQQQLVYKPLLASIADGSMHAVSIKTYTPQAWEKDKKLQSLL</sequence>
<evidence type="ECO:0000256" key="2">
    <source>
        <dbReference type="RuleBase" id="RU003860"/>
    </source>
</evidence>
<keyword evidence="4" id="KW-1185">Reference proteome</keyword>
<dbReference type="Gene3D" id="3.30.300.90">
    <property type="entry name" value="BolA-like"/>
    <property type="match status" value="1"/>
</dbReference>
<reference evidence="3" key="1">
    <citation type="submission" date="2021-03" db="EMBL/GenBank/DDBJ databases">
        <title>Description of Psychrosphaera ytuae sp. nov. isolated from deep sea sediment of South China Sea.</title>
        <authorList>
            <person name="Zhang J."/>
            <person name="Xu X.-D."/>
        </authorList>
    </citation>
    <scope>NUCLEOTIDE SEQUENCE</scope>
    <source>
        <strain evidence="3">MTZ26</strain>
    </source>
</reference>
<dbReference type="AlphaFoldDB" id="A0A975DAM7"/>
<dbReference type="Pfam" id="PF01722">
    <property type="entry name" value="BolA"/>
    <property type="match status" value="1"/>
</dbReference>
<dbReference type="InterPro" id="IPR002634">
    <property type="entry name" value="BolA"/>
</dbReference>
<dbReference type="PANTHER" id="PTHR46229:SF4">
    <property type="entry name" value="ACID STRESS PROTEIN IBAG"/>
    <property type="match status" value="1"/>
</dbReference>
<evidence type="ECO:0000313" key="4">
    <source>
        <dbReference type="Proteomes" id="UP000682739"/>
    </source>
</evidence>
<dbReference type="KEGG" id="psym:J1N51_11950"/>
<evidence type="ECO:0000313" key="3">
    <source>
        <dbReference type="EMBL" id="QTH63438.1"/>
    </source>
</evidence>
<dbReference type="Proteomes" id="UP000682739">
    <property type="component" value="Chromosome"/>
</dbReference>